<reference evidence="1" key="1">
    <citation type="journal article" date="2023" name="Mol. Phylogenet. Evol.">
        <title>Genome-scale phylogeny and comparative genomics of the fungal order Sordariales.</title>
        <authorList>
            <person name="Hensen N."/>
            <person name="Bonometti L."/>
            <person name="Westerberg I."/>
            <person name="Brannstrom I.O."/>
            <person name="Guillou S."/>
            <person name="Cros-Aarteil S."/>
            <person name="Calhoun S."/>
            <person name="Haridas S."/>
            <person name="Kuo A."/>
            <person name="Mondo S."/>
            <person name="Pangilinan J."/>
            <person name="Riley R."/>
            <person name="LaButti K."/>
            <person name="Andreopoulos B."/>
            <person name="Lipzen A."/>
            <person name="Chen C."/>
            <person name="Yan M."/>
            <person name="Daum C."/>
            <person name="Ng V."/>
            <person name="Clum A."/>
            <person name="Steindorff A."/>
            <person name="Ohm R.A."/>
            <person name="Martin F."/>
            <person name="Silar P."/>
            <person name="Natvig D.O."/>
            <person name="Lalanne C."/>
            <person name="Gautier V."/>
            <person name="Ament-Velasquez S.L."/>
            <person name="Kruys A."/>
            <person name="Hutchinson M.I."/>
            <person name="Powell A.J."/>
            <person name="Barry K."/>
            <person name="Miller A.N."/>
            <person name="Grigoriev I.V."/>
            <person name="Debuchy R."/>
            <person name="Gladieux P."/>
            <person name="Hiltunen Thoren M."/>
            <person name="Johannesson H."/>
        </authorList>
    </citation>
    <scope>NUCLEOTIDE SEQUENCE</scope>
    <source>
        <strain evidence="1">CBS 314.62</strain>
    </source>
</reference>
<dbReference type="EMBL" id="JAULSO010000001">
    <property type="protein sequence ID" value="KAK3695345.1"/>
    <property type="molecule type" value="Genomic_DNA"/>
</dbReference>
<evidence type="ECO:0000313" key="1">
    <source>
        <dbReference type="EMBL" id="KAK3695345.1"/>
    </source>
</evidence>
<reference evidence="1" key="2">
    <citation type="submission" date="2023-06" db="EMBL/GenBank/DDBJ databases">
        <authorList>
            <consortium name="Lawrence Berkeley National Laboratory"/>
            <person name="Haridas S."/>
            <person name="Hensen N."/>
            <person name="Bonometti L."/>
            <person name="Westerberg I."/>
            <person name="Brannstrom I.O."/>
            <person name="Guillou S."/>
            <person name="Cros-Aarteil S."/>
            <person name="Calhoun S."/>
            <person name="Kuo A."/>
            <person name="Mondo S."/>
            <person name="Pangilinan J."/>
            <person name="Riley R."/>
            <person name="Labutti K."/>
            <person name="Andreopoulos B."/>
            <person name="Lipzen A."/>
            <person name="Chen C."/>
            <person name="Yanf M."/>
            <person name="Daum C."/>
            <person name="Ng V."/>
            <person name="Clum A."/>
            <person name="Steindorff A."/>
            <person name="Ohm R."/>
            <person name="Martin F."/>
            <person name="Silar P."/>
            <person name="Natvig D."/>
            <person name="Lalanne C."/>
            <person name="Gautier V."/>
            <person name="Ament-Velasquez S.L."/>
            <person name="Kruys A."/>
            <person name="Hutchinson M.I."/>
            <person name="Powell A.J."/>
            <person name="Barry K."/>
            <person name="Miller A.N."/>
            <person name="Grigoriev I.V."/>
            <person name="Debuchy R."/>
            <person name="Gladieux P."/>
            <person name="Thoren M.H."/>
            <person name="Johannesson H."/>
        </authorList>
    </citation>
    <scope>NUCLEOTIDE SEQUENCE</scope>
    <source>
        <strain evidence="1">CBS 314.62</strain>
    </source>
</reference>
<evidence type="ECO:0000313" key="2">
    <source>
        <dbReference type="Proteomes" id="UP001270362"/>
    </source>
</evidence>
<sequence>MLKTTTETGDIGLFSIRPVRSSITFHGPFRTRPVFGDISFARPCISDGVDTASLGDEGRRLPSYRDTASEIISMCWPTLLFHDKLQLKAFAKLQVDWDDAEPIQRRSVTKTALTFSVSNEAQASRSAALFSSPD</sequence>
<proteinExistence type="predicted"/>
<gene>
    <name evidence="1" type="ORF">B0T22DRAFT_508562</name>
</gene>
<protein>
    <submittedName>
        <fullName evidence="1">Uncharacterized protein</fullName>
    </submittedName>
</protein>
<name>A0AAE0XL11_9PEZI</name>
<keyword evidence="2" id="KW-1185">Reference proteome</keyword>
<comment type="caution">
    <text evidence="1">The sequence shown here is derived from an EMBL/GenBank/DDBJ whole genome shotgun (WGS) entry which is preliminary data.</text>
</comment>
<accession>A0AAE0XL11</accession>
<dbReference type="AlphaFoldDB" id="A0AAE0XL11"/>
<dbReference type="Proteomes" id="UP001270362">
    <property type="component" value="Unassembled WGS sequence"/>
</dbReference>
<organism evidence="1 2">
    <name type="scientific">Podospora appendiculata</name>
    <dbReference type="NCBI Taxonomy" id="314037"/>
    <lineage>
        <taxon>Eukaryota</taxon>
        <taxon>Fungi</taxon>
        <taxon>Dikarya</taxon>
        <taxon>Ascomycota</taxon>
        <taxon>Pezizomycotina</taxon>
        <taxon>Sordariomycetes</taxon>
        <taxon>Sordariomycetidae</taxon>
        <taxon>Sordariales</taxon>
        <taxon>Podosporaceae</taxon>
        <taxon>Podospora</taxon>
    </lineage>
</organism>